<dbReference type="InterPro" id="IPR011009">
    <property type="entry name" value="Kinase-like_dom_sf"/>
</dbReference>
<evidence type="ECO:0000313" key="3">
    <source>
        <dbReference type="Proteomes" id="UP000290189"/>
    </source>
</evidence>
<dbReference type="SUPFAM" id="SSF56112">
    <property type="entry name" value="Protein kinase-like (PK-like)"/>
    <property type="match status" value="1"/>
</dbReference>
<feature type="domain" description="Protein kinase" evidence="1">
    <location>
        <begin position="128"/>
        <end position="368"/>
    </location>
</feature>
<evidence type="ECO:0000259" key="1">
    <source>
        <dbReference type="PROSITE" id="PS50011"/>
    </source>
</evidence>
<dbReference type="PANTHER" id="PTHR24359:SF1">
    <property type="entry name" value="INHIBITOR OF NUCLEAR FACTOR KAPPA-B KINASE EPSILON SUBUNIT HOMOLOG 1-RELATED"/>
    <property type="match status" value="1"/>
</dbReference>
<dbReference type="PROSITE" id="PS00108">
    <property type="entry name" value="PROTEIN_KINASE_ST"/>
    <property type="match status" value="1"/>
</dbReference>
<dbReference type="Gene3D" id="1.10.510.10">
    <property type="entry name" value="Transferase(Phosphotransferase) domain 1"/>
    <property type="match status" value="1"/>
</dbReference>
<dbReference type="GO" id="GO:0004674">
    <property type="term" value="F:protein serine/threonine kinase activity"/>
    <property type="evidence" value="ECO:0007669"/>
    <property type="project" value="TreeGrafter"/>
</dbReference>
<dbReference type="Pfam" id="PF00069">
    <property type="entry name" value="Pkinase"/>
    <property type="match status" value="1"/>
</dbReference>
<dbReference type="InterPro" id="IPR008271">
    <property type="entry name" value="Ser/Thr_kinase_AS"/>
</dbReference>
<dbReference type="EMBL" id="OVEO01000005">
    <property type="protein sequence ID" value="SPQ95899.1"/>
    <property type="molecule type" value="Genomic_DNA"/>
</dbReference>
<accession>A0A3P3Y6V3</accession>
<gene>
    <name evidence="2" type="ORF">PLBR_LOCUS3114</name>
</gene>
<dbReference type="PANTHER" id="PTHR24359">
    <property type="entry name" value="SERINE/THREONINE-PROTEIN KINASE SBK1"/>
    <property type="match status" value="1"/>
</dbReference>
<sequence>MSDADAAFAVFKQALEDGMAANRAVLDAHLANPEDPRLPEMERVADAAERARDAALTAYVSSRPAAPLAEESIRDRLQRLDVRVTTRDLNFLIDKDIAAYGELRHADRNEAERILTKARSQFITTDRFYIGETHGFILDGVLPVAGQAKSWLFYAYGTGDGVVRVAKRYSVAAQEDYEREVKAAETIGQHASIVQVEASFRHNGFGYIIMPFFPRSAWDLLSVCKPPATVPRSITRSIGEAVANALLFMHEKNICHCDVKPANIMLTDHREMLPVLVDLGSAVRSGDALVEQTVSFALDFQTPHAVPELDWTCLGSTICMLLGLEIQDATRRSMVNMLRFIQDPAAHLAINCLENNVARLRQNVAPPP</sequence>
<dbReference type="SMART" id="SM00220">
    <property type="entry name" value="S_TKc"/>
    <property type="match status" value="1"/>
</dbReference>
<protein>
    <recommendedName>
        <fullName evidence="1">Protein kinase domain-containing protein</fullName>
    </recommendedName>
</protein>
<proteinExistence type="predicted"/>
<dbReference type="PROSITE" id="PS50011">
    <property type="entry name" value="PROTEIN_KINASE_DOM"/>
    <property type="match status" value="1"/>
</dbReference>
<evidence type="ECO:0000313" key="2">
    <source>
        <dbReference type="EMBL" id="SPQ95899.1"/>
    </source>
</evidence>
<name>A0A3P3Y6V3_PLABS</name>
<keyword evidence="2" id="KW-0496">Mitochondrion</keyword>
<dbReference type="InterPro" id="IPR000719">
    <property type="entry name" value="Prot_kinase_dom"/>
</dbReference>
<dbReference type="AlphaFoldDB" id="A0A3P3Y6V3"/>
<dbReference type="GO" id="GO:0005524">
    <property type="term" value="F:ATP binding"/>
    <property type="evidence" value="ECO:0007669"/>
    <property type="project" value="InterPro"/>
</dbReference>
<reference evidence="2 3" key="1">
    <citation type="submission" date="2018-03" db="EMBL/GenBank/DDBJ databases">
        <authorList>
            <person name="Fogelqvist J."/>
        </authorList>
    </citation>
    <scope>NUCLEOTIDE SEQUENCE [LARGE SCALE GENOMIC DNA]</scope>
</reference>
<geneLocation type="mitochondrion" evidence="2"/>
<organism evidence="2 3">
    <name type="scientific">Plasmodiophora brassicae</name>
    <name type="common">Clubroot disease agent</name>
    <dbReference type="NCBI Taxonomy" id="37360"/>
    <lineage>
        <taxon>Eukaryota</taxon>
        <taxon>Sar</taxon>
        <taxon>Rhizaria</taxon>
        <taxon>Endomyxa</taxon>
        <taxon>Phytomyxea</taxon>
        <taxon>Plasmodiophorida</taxon>
        <taxon>Plasmodiophoridae</taxon>
        <taxon>Plasmodiophora</taxon>
    </lineage>
</organism>
<dbReference type="Proteomes" id="UP000290189">
    <property type="component" value="Unassembled WGS sequence"/>
</dbReference>